<evidence type="ECO:0000256" key="1">
    <source>
        <dbReference type="SAM" id="MobiDB-lite"/>
    </source>
</evidence>
<dbReference type="InterPro" id="IPR018638">
    <property type="entry name" value="DUF2061_membrane"/>
</dbReference>
<reference evidence="4 5" key="1">
    <citation type="submission" date="2017-07" db="EMBL/GenBank/DDBJ databases">
        <authorList>
            <person name="Sun Z.S."/>
            <person name="Albrecht U."/>
            <person name="Echele G."/>
            <person name="Lee C.C."/>
        </authorList>
    </citation>
    <scope>NUCLEOTIDE SEQUENCE [LARGE SCALE GENOMIC DNA]</scope>
    <source>
        <strain evidence="4 5">CGMCC 1.12710</strain>
    </source>
</reference>
<evidence type="ECO:0000313" key="4">
    <source>
        <dbReference type="EMBL" id="SNT67689.1"/>
    </source>
</evidence>
<feature type="domain" description="DUF2061" evidence="3">
    <location>
        <begin position="7"/>
        <end position="56"/>
    </location>
</feature>
<dbReference type="EMBL" id="FZQA01000001">
    <property type="protein sequence ID" value="SNT67689.1"/>
    <property type="molecule type" value="Genomic_DNA"/>
</dbReference>
<gene>
    <name evidence="4" type="ORF">SAMN06297382_0181</name>
</gene>
<dbReference type="AlphaFoldDB" id="A0A239PK37"/>
<evidence type="ECO:0000313" key="5">
    <source>
        <dbReference type="Proteomes" id="UP000198346"/>
    </source>
</evidence>
<name>A0A239PK37_9PROT</name>
<organism evidence="4 5">
    <name type="scientific">Amphiplicatus metriothermophilus</name>
    <dbReference type="NCBI Taxonomy" id="1519374"/>
    <lineage>
        <taxon>Bacteria</taxon>
        <taxon>Pseudomonadati</taxon>
        <taxon>Pseudomonadota</taxon>
        <taxon>Alphaproteobacteria</taxon>
        <taxon>Parvularculales</taxon>
        <taxon>Parvularculaceae</taxon>
        <taxon>Amphiplicatus</taxon>
    </lineage>
</organism>
<keyword evidence="2" id="KW-1133">Transmembrane helix</keyword>
<keyword evidence="2" id="KW-0472">Membrane</keyword>
<feature type="region of interest" description="Disordered" evidence="1">
    <location>
        <begin position="69"/>
        <end position="126"/>
    </location>
</feature>
<accession>A0A239PK37</accession>
<keyword evidence="5" id="KW-1185">Reference proteome</keyword>
<proteinExistence type="predicted"/>
<feature type="transmembrane region" description="Helical" evidence="2">
    <location>
        <begin position="12"/>
        <end position="39"/>
    </location>
</feature>
<dbReference type="Proteomes" id="UP000198346">
    <property type="component" value="Unassembled WGS sequence"/>
</dbReference>
<keyword evidence="2" id="KW-0812">Transmembrane</keyword>
<dbReference type="Pfam" id="PF09834">
    <property type="entry name" value="DUF2061"/>
    <property type="match status" value="1"/>
</dbReference>
<protein>
    <submittedName>
        <fullName evidence="4">Uncharacterized membrane protein</fullName>
    </submittedName>
</protein>
<sequence length="126" mass="13287">MAFASSKTLTYGIMHFLVAVAVTFAVTGSWVAAMGVGLIEPLIQTAFYNLHERLWTRLEARSRQARGVQAYAPQEAADSPSAPFSPAPVETTTMAARSTRSPITKPGWATSSTWPAGVSPGACATA</sequence>
<evidence type="ECO:0000256" key="2">
    <source>
        <dbReference type="SAM" id="Phobius"/>
    </source>
</evidence>
<feature type="compositionally biased region" description="Low complexity" evidence="1">
    <location>
        <begin position="76"/>
        <end position="88"/>
    </location>
</feature>
<evidence type="ECO:0000259" key="3">
    <source>
        <dbReference type="Pfam" id="PF09834"/>
    </source>
</evidence>
<feature type="compositionally biased region" description="Polar residues" evidence="1">
    <location>
        <begin position="90"/>
        <end position="102"/>
    </location>
</feature>